<feature type="domain" description="TPM" evidence="1">
    <location>
        <begin position="39"/>
        <end position="161"/>
    </location>
</feature>
<reference evidence="2" key="1">
    <citation type="submission" date="2019-08" db="EMBL/GenBank/DDBJ databases">
        <title>The complete genome of Acinetobacter defluvii strain WCHAD010030.</title>
        <authorList>
            <person name="Hu Y."/>
            <person name="Qin J."/>
            <person name="Feng Y."/>
            <person name="Zong Z."/>
        </authorList>
    </citation>
    <scope>NUCLEOTIDE SEQUENCE</scope>
    <source>
        <strain evidence="2">WCHA30</strain>
    </source>
</reference>
<evidence type="ECO:0000313" key="3">
    <source>
        <dbReference type="Proteomes" id="UP000245977"/>
    </source>
</evidence>
<dbReference type="AlphaFoldDB" id="A0A2S2FGX4"/>
<evidence type="ECO:0000259" key="1">
    <source>
        <dbReference type="Pfam" id="PF04536"/>
    </source>
</evidence>
<dbReference type="PANTHER" id="PTHR30373">
    <property type="entry name" value="UPF0603 PROTEIN YGCG"/>
    <property type="match status" value="1"/>
</dbReference>
<evidence type="ECO:0000313" key="2">
    <source>
        <dbReference type="EMBL" id="AWL30204.1"/>
    </source>
</evidence>
<accession>A0A2S2FGX4</accession>
<dbReference type="Proteomes" id="UP000245977">
    <property type="component" value="Chromosome"/>
</dbReference>
<keyword evidence="3" id="KW-1185">Reference proteome</keyword>
<dbReference type="Pfam" id="PF04536">
    <property type="entry name" value="TPM_phosphatase"/>
    <property type="match status" value="1"/>
</dbReference>
<dbReference type="EMBL" id="CP029397">
    <property type="protein sequence ID" value="AWL30204.1"/>
    <property type="molecule type" value="Genomic_DNA"/>
</dbReference>
<dbReference type="RefSeq" id="WP_065993775.1">
    <property type="nucleotide sequence ID" value="NZ_CP029397.2"/>
</dbReference>
<dbReference type="PANTHER" id="PTHR30373:SF8">
    <property type="entry name" value="BLL7265 PROTEIN"/>
    <property type="match status" value="1"/>
</dbReference>
<gene>
    <name evidence="2" type="ORF">DJ533_17360</name>
</gene>
<dbReference type="Gene3D" id="3.10.310.50">
    <property type="match status" value="1"/>
</dbReference>
<dbReference type="KEGG" id="adv:DJ533_17360"/>
<proteinExistence type="predicted"/>
<protein>
    <recommendedName>
        <fullName evidence="1">TPM domain-containing protein</fullName>
    </recommendedName>
</protein>
<dbReference type="InterPro" id="IPR007621">
    <property type="entry name" value="TPM_dom"/>
</dbReference>
<dbReference type="STRING" id="1871111.GCA_001704615_03067"/>
<dbReference type="OrthoDB" id="5683663at2"/>
<organism evidence="2 3">
    <name type="scientific">Acinetobacter defluvii</name>
    <dbReference type="NCBI Taxonomy" id="1871111"/>
    <lineage>
        <taxon>Bacteria</taxon>
        <taxon>Pseudomonadati</taxon>
        <taxon>Pseudomonadota</taxon>
        <taxon>Gammaproteobacteria</taxon>
        <taxon>Moraxellales</taxon>
        <taxon>Moraxellaceae</taxon>
        <taxon>Acinetobacter</taxon>
    </lineage>
</organism>
<sequence>MVSKTDTTEIVTEPKIQQHVTPSFARWLKHFFYMPASKRYFSKQDQTVIAEAVKQAEQGHVGEIQVVIEGHIPSNQAYHQDTRLRAQQLFAELGVWDTEKNSGILLYLNLCEQKVEIVIDRGIRNATEQSVWQAICDQIVAELKAKRHRNAVLEGVISIGKVLNLYYKKVDLEEQNELPNTPIILN</sequence>
<name>A0A2S2FGX4_9GAMM</name>